<dbReference type="Pfam" id="PF02769">
    <property type="entry name" value="AIRS_C"/>
    <property type="match status" value="1"/>
</dbReference>
<dbReference type="InterPro" id="IPR004536">
    <property type="entry name" value="SPS/SelD"/>
</dbReference>
<comment type="similarity">
    <text evidence="1 9">Belongs to the selenophosphate synthase 1 family. Class I subfamily.</text>
</comment>
<evidence type="ECO:0000256" key="5">
    <source>
        <dbReference type="ARBA" id="ARBA00022777"/>
    </source>
</evidence>
<name>A0A379MT05_9BACT</name>
<comment type="cofactor">
    <cofactor evidence="9">
        <name>Mg(2+)</name>
        <dbReference type="ChEBI" id="CHEBI:18420"/>
    </cofactor>
    <text evidence="9">Binds 1 Mg(2+) ion per monomer.</text>
</comment>
<evidence type="ECO:0000256" key="7">
    <source>
        <dbReference type="ARBA" id="ARBA00022842"/>
    </source>
</evidence>
<accession>A0A379MT05</accession>
<feature type="binding site" evidence="9">
    <location>
        <position position="60"/>
    </location>
    <ligand>
        <name>Mg(2+)</name>
        <dbReference type="ChEBI" id="CHEBI:18420"/>
    </ligand>
</feature>
<reference evidence="12 13" key="1">
    <citation type="submission" date="2018-06" db="EMBL/GenBank/DDBJ databases">
        <authorList>
            <consortium name="Pathogen Informatics"/>
            <person name="Doyle S."/>
        </authorList>
    </citation>
    <scope>NUCLEOTIDE SEQUENCE [LARGE SCALE GENOMIC DNA]</scope>
    <source>
        <strain evidence="12 13">NCTC11190</strain>
    </source>
</reference>
<feature type="binding site" evidence="9">
    <location>
        <begin position="148"/>
        <end position="150"/>
    </location>
    <ligand>
        <name>ATP</name>
        <dbReference type="ChEBI" id="CHEBI:30616"/>
        <note>ligand shared between dimeric partners</note>
    </ligand>
</feature>
<gene>
    <name evidence="9 12" type="primary">selD</name>
    <name evidence="12" type="ORF">NCTC11190_02101</name>
</gene>
<dbReference type="RefSeq" id="WP_051214455.1">
    <property type="nucleotide sequence ID" value="NZ_UGVL01000001.1"/>
</dbReference>
<keyword evidence="5 9" id="KW-0418">Kinase</keyword>
<comment type="function">
    <text evidence="9">Synthesizes selenophosphate from selenide and ATP.</text>
</comment>
<evidence type="ECO:0000259" key="11">
    <source>
        <dbReference type="Pfam" id="PF02769"/>
    </source>
</evidence>
<evidence type="ECO:0000256" key="4">
    <source>
        <dbReference type="ARBA" id="ARBA00022741"/>
    </source>
</evidence>
<comment type="catalytic activity">
    <reaction evidence="9">
        <text>hydrogenselenide + ATP + H2O = selenophosphate + AMP + phosphate + 2 H(+)</text>
        <dbReference type="Rhea" id="RHEA:18737"/>
        <dbReference type="ChEBI" id="CHEBI:15377"/>
        <dbReference type="ChEBI" id="CHEBI:15378"/>
        <dbReference type="ChEBI" id="CHEBI:16144"/>
        <dbReference type="ChEBI" id="CHEBI:29317"/>
        <dbReference type="ChEBI" id="CHEBI:30616"/>
        <dbReference type="ChEBI" id="CHEBI:43474"/>
        <dbReference type="ChEBI" id="CHEBI:456215"/>
        <dbReference type="EC" id="2.7.9.3"/>
    </reaction>
</comment>
<dbReference type="SUPFAM" id="SSF56042">
    <property type="entry name" value="PurM C-terminal domain-like"/>
    <property type="match status" value="1"/>
</dbReference>
<dbReference type="Gene3D" id="3.30.1330.10">
    <property type="entry name" value="PurM-like, N-terminal domain"/>
    <property type="match status" value="1"/>
</dbReference>
<evidence type="ECO:0000256" key="1">
    <source>
        <dbReference type="ARBA" id="ARBA00008026"/>
    </source>
</evidence>
<feature type="binding site" description="in other chain" evidence="9">
    <location>
        <position position="30"/>
    </location>
    <ligand>
        <name>ATP</name>
        <dbReference type="ChEBI" id="CHEBI:30616"/>
        <note>ligand shared between dimeric partners</note>
    </ligand>
</feature>
<keyword evidence="4 9" id="KW-0547">Nucleotide-binding</keyword>
<dbReference type="OrthoDB" id="9772934at2"/>
<evidence type="ECO:0000313" key="13">
    <source>
        <dbReference type="Proteomes" id="UP000255233"/>
    </source>
</evidence>
<dbReference type="GO" id="GO:0004756">
    <property type="term" value="F:selenide, water dikinase activity"/>
    <property type="evidence" value="ECO:0007669"/>
    <property type="project" value="UniProtKB-UniRule"/>
</dbReference>
<dbReference type="InterPro" id="IPR010918">
    <property type="entry name" value="PurM-like_C_dom"/>
</dbReference>
<dbReference type="NCBIfam" id="NF002098">
    <property type="entry name" value="PRK00943.1"/>
    <property type="match status" value="1"/>
</dbReference>
<proteinExistence type="inferred from homology"/>
<sequence>MTKNESAAPVPGGEPFDLLTTVEYGGCSAKLPASKLAELLGGIPILKDDRVLVDISTHDDAGVYRLNDGTALIVTTDFFPPVCSDPFEFGEIAAANSLSDVYAMGGRPLLALNLNMFPAEKIPLGVLRDILLGGQSKIDEAGAFTMGGHTIDDWPPKYGLAVVGMVEPERLVTNGGVRAGQKLILTKPLGTGVIVAGRRLGMVSQADYRGALEQMKLLNRTGMEVMRRYGVTGATDVTGFGLLGHAASMADASGVSIRLAAGALPALAGAMELIADGCVPGAVFRNLEHVRERVEFGCDADLRMLALDAQTSGGLLMAVDADKAENALADLKASGLHPQAAVVGEAVSRKSESVYLSGEVI</sequence>
<dbReference type="GO" id="GO:0016260">
    <property type="term" value="P:selenocysteine biosynthetic process"/>
    <property type="evidence" value="ECO:0007669"/>
    <property type="project" value="InterPro"/>
</dbReference>
<feature type="binding site" description="in other chain" evidence="9">
    <location>
        <begin position="57"/>
        <end position="59"/>
    </location>
    <ligand>
        <name>ATP</name>
        <dbReference type="ChEBI" id="CHEBI:30616"/>
        <note>ligand shared between dimeric partners</note>
    </ligand>
</feature>
<organism evidence="12 13">
    <name type="scientific">Rikenella microfusus</name>
    <dbReference type="NCBI Taxonomy" id="28139"/>
    <lineage>
        <taxon>Bacteria</taxon>
        <taxon>Pseudomonadati</taxon>
        <taxon>Bacteroidota</taxon>
        <taxon>Bacteroidia</taxon>
        <taxon>Bacteroidales</taxon>
        <taxon>Rikenellaceae</taxon>
        <taxon>Rikenella</taxon>
    </lineage>
</organism>
<feature type="binding site" evidence="9">
    <location>
        <position position="100"/>
    </location>
    <ligand>
        <name>Mg(2+)</name>
        <dbReference type="ChEBI" id="CHEBI:18420"/>
    </ligand>
</feature>
<dbReference type="PANTHER" id="PTHR10256:SF0">
    <property type="entry name" value="INACTIVE SELENIDE, WATER DIKINASE-LIKE PROTEIN-RELATED"/>
    <property type="match status" value="1"/>
</dbReference>
<dbReference type="AlphaFoldDB" id="A0A379MT05"/>
<keyword evidence="8 9" id="KW-0711">Selenium</keyword>
<dbReference type="GO" id="GO:0005524">
    <property type="term" value="F:ATP binding"/>
    <property type="evidence" value="ECO:0007669"/>
    <property type="project" value="UniProtKB-UniRule"/>
</dbReference>
<feature type="domain" description="PurM-like C-terminal" evidence="11">
    <location>
        <begin position="178"/>
        <end position="356"/>
    </location>
</feature>
<dbReference type="EC" id="2.7.9.3" evidence="9"/>
<dbReference type="Gene3D" id="3.90.650.10">
    <property type="entry name" value="PurM-like C-terminal domain"/>
    <property type="match status" value="1"/>
</dbReference>
<dbReference type="Pfam" id="PF00586">
    <property type="entry name" value="AIRS"/>
    <property type="match status" value="1"/>
</dbReference>
<comment type="subunit">
    <text evidence="9">Homodimer.</text>
</comment>
<dbReference type="NCBIfam" id="TIGR00476">
    <property type="entry name" value="selD"/>
    <property type="match status" value="1"/>
</dbReference>
<dbReference type="InterPro" id="IPR023061">
    <property type="entry name" value="SelD_I"/>
</dbReference>
<evidence type="ECO:0000256" key="9">
    <source>
        <dbReference type="HAMAP-Rule" id="MF_00625"/>
    </source>
</evidence>
<dbReference type="PIRSF" id="PIRSF036407">
    <property type="entry name" value="Selenphspht_syn"/>
    <property type="match status" value="1"/>
</dbReference>
<dbReference type="GO" id="GO:0005737">
    <property type="term" value="C:cytoplasm"/>
    <property type="evidence" value="ECO:0007669"/>
    <property type="project" value="TreeGrafter"/>
</dbReference>
<keyword evidence="3 9" id="KW-0479">Metal-binding</keyword>
<dbReference type="PANTHER" id="PTHR10256">
    <property type="entry name" value="SELENIDE, WATER DIKINASE"/>
    <property type="match status" value="1"/>
</dbReference>
<dbReference type="SUPFAM" id="SSF55326">
    <property type="entry name" value="PurM N-terminal domain-like"/>
    <property type="match status" value="1"/>
</dbReference>
<keyword evidence="13" id="KW-1185">Reference proteome</keyword>
<dbReference type="InterPro" id="IPR036921">
    <property type="entry name" value="PurM-like_N_sf"/>
</dbReference>
<keyword evidence="6 9" id="KW-0067">ATP-binding</keyword>
<evidence type="ECO:0000256" key="3">
    <source>
        <dbReference type="ARBA" id="ARBA00022723"/>
    </source>
</evidence>
<dbReference type="CDD" id="cd02195">
    <property type="entry name" value="SelD"/>
    <property type="match status" value="1"/>
</dbReference>
<dbReference type="Proteomes" id="UP000255233">
    <property type="component" value="Unassembled WGS sequence"/>
</dbReference>
<feature type="domain" description="PurM-like N-terminal" evidence="10">
    <location>
        <begin position="59"/>
        <end position="166"/>
    </location>
</feature>
<evidence type="ECO:0000256" key="2">
    <source>
        <dbReference type="ARBA" id="ARBA00022679"/>
    </source>
</evidence>
<evidence type="ECO:0000313" key="12">
    <source>
        <dbReference type="EMBL" id="SUE34864.1"/>
    </source>
</evidence>
<feature type="site" description="Important for catalytic activity" evidence="9">
    <location>
        <position position="30"/>
    </location>
</feature>
<keyword evidence="2 9" id="KW-0808">Transferase</keyword>
<feature type="binding site" description="in other chain" evidence="9">
    <location>
        <position position="100"/>
    </location>
    <ligand>
        <name>ATP</name>
        <dbReference type="ChEBI" id="CHEBI:30616"/>
        <note>ligand shared between dimeric partners</note>
    </ligand>
</feature>
<dbReference type="InterPro" id="IPR036676">
    <property type="entry name" value="PurM-like_C_sf"/>
</dbReference>
<dbReference type="STRING" id="880526.GCA_000427365_01717"/>
<keyword evidence="7 9" id="KW-0460">Magnesium</keyword>
<dbReference type="HAMAP" id="MF_00625">
    <property type="entry name" value="SelD"/>
    <property type="match status" value="1"/>
</dbReference>
<feature type="active site" evidence="9">
    <location>
        <position position="27"/>
    </location>
</feature>
<evidence type="ECO:0000259" key="10">
    <source>
        <dbReference type="Pfam" id="PF00586"/>
    </source>
</evidence>
<evidence type="ECO:0000256" key="8">
    <source>
        <dbReference type="ARBA" id="ARBA00023266"/>
    </source>
</evidence>
<protein>
    <recommendedName>
        <fullName evidence="9">Selenide, water dikinase</fullName>
        <ecNumber evidence="9">2.7.9.3</ecNumber>
    </recommendedName>
    <alternativeName>
        <fullName evidence="9">Selenium donor protein</fullName>
    </alternativeName>
    <alternativeName>
        <fullName evidence="9">Selenophosphate synthase</fullName>
    </alternativeName>
</protein>
<dbReference type="GO" id="GO:0000287">
    <property type="term" value="F:magnesium ion binding"/>
    <property type="evidence" value="ECO:0007669"/>
    <property type="project" value="UniProtKB-UniRule"/>
</dbReference>
<feature type="binding site" evidence="9">
    <location>
        <position position="236"/>
    </location>
    <ligand>
        <name>Mg(2+)</name>
        <dbReference type="ChEBI" id="CHEBI:18420"/>
    </ligand>
</feature>
<dbReference type="InterPro" id="IPR016188">
    <property type="entry name" value="PurM-like_N"/>
</dbReference>
<feature type="binding site" description="in other chain" evidence="9">
    <location>
        <position position="77"/>
    </location>
    <ligand>
        <name>ATP</name>
        <dbReference type="ChEBI" id="CHEBI:30616"/>
        <note>ligand shared between dimeric partners</note>
    </ligand>
</feature>
<dbReference type="EMBL" id="UGVL01000001">
    <property type="protein sequence ID" value="SUE34864.1"/>
    <property type="molecule type" value="Genomic_DNA"/>
</dbReference>
<evidence type="ECO:0000256" key="6">
    <source>
        <dbReference type="ARBA" id="ARBA00022840"/>
    </source>
</evidence>